<comment type="caution">
    <text evidence="3">The sequence shown here is derived from an EMBL/GenBank/DDBJ whole genome shotgun (WGS) entry which is preliminary data.</text>
</comment>
<proteinExistence type="predicted"/>
<keyword evidence="4" id="KW-1185">Reference proteome</keyword>
<protein>
    <recommendedName>
        <fullName evidence="2">N-acyl amino acid synthase FeeM catalytic core domain-containing protein</fullName>
    </recommendedName>
</protein>
<dbReference type="InterPro" id="IPR054597">
    <property type="entry name" value="FeeM_cat"/>
</dbReference>
<evidence type="ECO:0000256" key="1">
    <source>
        <dbReference type="SAM" id="MobiDB-lite"/>
    </source>
</evidence>
<evidence type="ECO:0000313" key="3">
    <source>
        <dbReference type="EMBL" id="MBB5272470.1"/>
    </source>
</evidence>
<sequence>MLHVAPPASPKSHSQKNSPQAPKRVDLPFTVRIVRTDEQLERAVRIRAEAYGRHIPTLGEILEVPEIVDRDPNAIVFLAEAKNDGEALGTIRIETNFSSPIRLETSVDLPEIFRGRPLAGVSRLAVKAGSRGRLVKLALFKALHRYCLAKQVEWILIGARPPLDQTYIDLGFVDVFSDGQLIPLATAAGVHHRILCFEVFTAERRWHGLSHPLYLFMGQRFHPDIEIFSSVNNMWARPRERRQARYDGDLRLEFPLV</sequence>
<dbReference type="Proteomes" id="UP000532440">
    <property type="component" value="Unassembled WGS sequence"/>
</dbReference>
<gene>
    <name evidence="3" type="ORF">HNQ70_002484</name>
</gene>
<dbReference type="SUPFAM" id="SSF55729">
    <property type="entry name" value="Acyl-CoA N-acyltransferases (Nat)"/>
    <property type="match status" value="1"/>
</dbReference>
<dbReference type="Pfam" id="PF21926">
    <property type="entry name" value="FeeM"/>
    <property type="match status" value="1"/>
</dbReference>
<feature type="region of interest" description="Disordered" evidence="1">
    <location>
        <begin position="1"/>
        <end position="22"/>
    </location>
</feature>
<dbReference type="AlphaFoldDB" id="A0A7W8M9L8"/>
<dbReference type="InterPro" id="IPR016181">
    <property type="entry name" value="Acyl_CoA_acyltransferase"/>
</dbReference>
<reference evidence="3 4" key="1">
    <citation type="submission" date="2020-08" db="EMBL/GenBank/DDBJ databases">
        <title>Genomic Encyclopedia of Type Strains, Phase IV (KMG-IV): sequencing the most valuable type-strain genomes for metagenomic binning, comparative biology and taxonomic classification.</title>
        <authorList>
            <person name="Goeker M."/>
        </authorList>
    </citation>
    <scope>NUCLEOTIDE SEQUENCE [LARGE SCALE GENOMIC DNA]</scope>
    <source>
        <strain evidence="3 4">DSM 29781</strain>
    </source>
</reference>
<name>A0A7W8M9L8_9BURK</name>
<evidence type="ECO:0000313" key="4">
    <source>
        <dbReference type="Proteomes" id="UP000532440"/>
    </source>
</evidence>
<feature type="domain" description="N-acyl amino acid synthase FeeM catalytic core" evidence="2">
    <location>
        <begin position="66"/>
        <end position="178"/>
    </location>
</feature>
<dbReference type="Gene3D" id="3.40.630.30">
    <property type="match status" value="1"/>
</dbReference>
<feature type="compositionally biased region" description="Polar residues" evidence="1">
    <location>
        <begin position="11"/>
        <end position="20"/>
    </location>
</feature>
<evidence type="ECO:0000259" key="2">
    <source>
        <dbReference type="Pfam" id="PF21926"/>
    </source>
</evidence>
<organism evidence="3 4">
    <name type="scientific">Quisquiliibacterium transsilvanicum</name>
    <dbReference type="NCBI Taxonomy" id="1549638"/>
    <lineage>
        <taxon>Bacteria</taxon>
        <taxon>Pseudomonadati</taxon>
        <taxon>Pseudomonadota</taxon>
        <taxon>Betaproteobacteria</taxon>
        <taxon>Burkholderiales</taxon>
        <taxon>Burkholderiaceae</taxon>
        <taxon>Quisquiliibacterium</taxon>
    </lineage>
</organism>
<dbReference type="RefSeq" id="WP_183967939.1">
    <property type="nucleotide sequence ID" value="NZ_BAABEW010000025.1"/>
</dbReference>
<dbReference type="EMBL" id="JACHGB010000004">
    <property type="protein sequence ID" value="MBB5272470.1"/>
    <property type="molecule type" value="Genomic_DNA"/>
</dbReference>
<accession>A0A7W8M9L8</accession>